<feature type="signal peptide" evidence="2">
    <location>
        <begin position="1"/>
        <end position="19"/>
    </location>
</feature>
<organism evidence="3 4">
    <name type="scientific">Pleurotus eryngii</name>
    <name type="common">Boletus of the steppes</name>
    <dbReference type="NCBI Taxonomy" id="5323"/>
    <lineage>
        <taxon>Eukaryota</taxon>
        <taxon>Fungi</taxon>
        <taxon>Dikarya</taxon>
        <taxon>Basidiomycota</taxon>
        <taxon>Agaricomycotina</taxon>
        <taxon>Agaricomycetes</taxon>
        <taxon>Agaricomycetidae</taxon>
        <taxon>Agaricales</taxon>
        <taxon>Pleurotineae</taxon>
        <taxon>Pleurotaceae</taxon>
        <taxon>Pleurotus</taxon>
    </lineage>
</organism>
<dbReference type="AlphaFoldDB" id="A0A9P6DIP3"/>
<evidence type="ECO:0008006" key="5">
    <source>
        <dbReference type="Google" id="ProtNLM"/>
    </source>
</evidence>
<evidence type="ECO:0000313" key="4">
    <source>
        <dbReference type="Proteomes" id="UP000807025"/>
    </source>
</evidence>
<dbReference type="Proteomes" id="UP000807025">
    <property type="component" value="Unassembled WGS sequence"/>
</dbReference>
<evidence type="ECO:0000256" key="1">
    <source>
        <dbReference type="SAM" id="MobiDB-lite"/>
    </source>
</evidence>
<feature type="region of interest" description="Disordered" evidence="1">
    <location>
        <begin position="161"/>
        <end position="255"/>
    </location>
</feature>
<accession>A0A9P6DIP3</accession>
<dbReference type="EMBL" id="MU154531">
    <property type="protein sequence ID" value="KAF9499644.1"/>
    <property type="molecule type" value="Genomic_DNA"/>
</dbReference>
<feature type="region of interest" description="Disordered" evidence="1">
    <location>
        <begin position="348"/>
        <end position="410"/>
    </location>
</feature>
<feature type="compositionally biased region" description="Low complexity" evidence="1">
    <location>
        <begin position="205"/>
        <end position="248"/>
    </location>
</feature>
<evidence type="ECO:0000313" key="3">
    <source>
        <dbReference type="EMBL" id="KAF9499644.1"/>
    </source>
</evidence>
<proteinExistence type="predicted"/>
<gene>
    <name evidence="3" type="ORF">BDN71DRAFT_1441801</name>
</gene>
<dbReference type="OrthoDB" id="2362516at2759"/>
<feature type="compositionally biased region" description="Polar residues" evidence="1">
    <location>
        <begin position="395"/>
        <end position="405"/>
    </location>
</feature>
<sequence>MVHFSAAILLATAAASVQGLPLTKRIAQTISASTAKWEQACIAAGGAQQCNPISVTAFSTLLAAAGPCEQQNSADAMVDLAKSLGNDADMIRLAQIFAQQPRNTPTSLSVQYCQQAPKNAELNGLFQCQFAGANPTTFVGGVAVGQQGTIPFDLSAPLSPAGSCPANPNGPVPDGQQLADIAQSPGNVGSGNAGNNGTNGGNGNASGNNGSANGNNGENTGNDSDNGDNAAATSSAPPDAAPTATASTGGDFKVKNGQDAQAQNAQFASLTADSPCQEGEQACIDGGFAQCVGGRFVIATCSASTKCFSLPLVNKAGTSLACTTGSDAAARISASGATGGVTGNGAAGNKVGNNNNAGNNNTGNNNTGNNNTGNNNTGNNANSSSTGNNAATSTPAQSNGSSTAGGSFKAQNGRDAQALNAQFASLTPSSSCQDGAQACVDGAFAQCVGGKFVLSPCAATLTCAALPLVNKPGTSITCTTQADADARIATAIGA</sequence>
<keyword evidence="4" id="KW-1185">Reference proteome</keyword>
<reference evidence="3" key="1">
    <citation type="submission" date="2020-11" db="EMBL/GenBank/DDBJ databases">
        <authorList>
            <consortium name="DOE Joint Genome Institute"/>
            <person name="Ahrendt S."/>
            <person name="Riley R."/>
            <person name="Andreopoulos W."/>
            <person name="Labutti K."/>
            <person name="Pangilinan J."/>
            <person name="Ruiz-Duenas F.J."/>
            <person name="Barrasa J.M."/>
            <person name="Sanchez-Garcia M."/>
            <person name="Camarero S."/>
            <person name="Miyauchi S."/>
            <person name="Serrano A."/>
            <person name="Linde D."/>
            <person name="Babiker R."/>
            <person name="Drula E."/>
            <person name="Ayuso-Fernandez I."/>
            <person name="Pacheco R."/>
            <person name="Padilla G."/>
            <person name="Ferreira P."/>
            <person name="Barriuso J."/>
            <person name="Kellner H."/>
            <person name="Castanera R."/>
            <person name="Alfaro M."/>
            <person name="Ramirez L."/>
            <person name="Pisabarro A.G."/>
            <person name="Kuo A."/>
            <person name="Tritt A."/>
            <person name="Lipzen A."/>
            <person name="He G."/>
            <person name="Yan M."/>
            <person name="Ng V."/>
            <person name="Cullen D."/>
            <person name="Martin F."/>
            <person name="Rosso M.-N."/>
            <person name="Henrissat B."/>
            <person name="Hibbett D."/>
            <person name="Martinez A.T."/>
            <person name="Grigoriev I.V."/>
        </authorList>
    </citation>
    <scope>NUCLEOTIDE SEQUENCE</scope>
    <source>
        <strain evidence="3">ATCC 90797</strain>
    </source>
</reference>
<comment type="caution">
    <text evidence="3">The sequence shown here is derived from an EMBL/GenBank/DDBJ whole genome shotgun (WGS) entry which is preliminary data.</text>
</comment>
<feature type="compositionally biased region" description="Low complexity" evidence="1">
    <location>
        <begin position="348"/>
        <end position="394"/>
    </location>
</feature>
<feature type="compositionally biased region" description="Gly residues" evidence="1">
    <location>
        <begin position="188"/>
        <end position="204"/>
    </location>
</feature>
<keyword evidence="2" id="KW-0732">Signal</keyword>
<evidence type="ECO:0000256" key="2">
    <source>
        <dbReference type="SAM" id="SignalP"/>
    </source>
</evidence>
<feature type="chain" id="PRO_5040112315" description="Carbohydrate-binding module family 19 domain-containing protein" evidence="2">
    <location>
        <begin position="20"/>
        <end position="494"/>
    </location>
</feature>
<protein>
    <recommendedName>
        <fullName evidence="5">Carbohydrate-binding module family 19 domain-containing protein</fullName>
    </recommendedName>
</protein>
<name>A0A9P6DIP3_PLEER</name>